<dbReference type="InterPro" id="IPR028081">
    <property type="entry name" value="Leu-bd"/>
</dbReference>
<evidence type="ECO:0000256" key="2">
    <source>
        <dbReference type="ARBA" id="ARBA00022729"/>
    </source>
</evidence>
<evidence type="ECO:0000256" key="1">
    <source>
        <dbReference type="ARBA" id="ARBA00010062"/>
    </source>
</evidence>
<dbReference type="RefSeq" id="WP_177135509.1">
    <property type="nucleotide sequence ID" value="NZ_VYGV01000007.1"/>
</dbReference>
<keyword evidence="2 3" id="KW-0732">Signal</keyword>
<evidence type="ECO:0000313" key="5">
    <source>
        <dbReference type="EMBL" id="NWF45601.1"/>
    </source>
</evidence>
<evidence type="ECO:0000256" key="3">
    <source>
        <dbReference type="SAM" id="SignalP"/>
    </source>
</evidence>
<organism evidence="5 6">
    <name type="scientific">Hydrogenophaga aromaticivorans</name>
    <dbReference type="NCBI Taxonomy" id="2610898"/>
    <lineage>
        <taxon>Bacteria</taxon>
        <taxon>Pseudomonadati</taxon>
        <taxon>Pseudomonadota</taxon>
        <taxon>Betaproteobacteria</taxon>
        <taxon>Burkholderiales</taxon>
        <taxon>Comamonadaceae</taxon>
        <taxon>Hydrogenophaga</taxon>
    </lineage>
</organism>
<dbReference type="InterPro" id="IPR028082">
    <property type="entry name" value="Peripla_BP_I"/>
</dbReference>
<name>A0A7Y8KXS9_9BURK</name>
<proteinExistence type="inferred from homology"/>
<dbReference type="PANTHER" id="PTHR30483">
    <property type="entry name" value="LEUCINE-SPECIFIC-BINDING PROTEIN"/>
    <property type="match status" value="1"/>
</dbReference>
<sequence length="425" mass="46324">MSGGARSSGVRRWLRRLAVLGAFAWAGLGGPAWAADAPQKVVRIAFIDPLSGPAADIGRNSLRSWQFMAEQLAGPGNPAGVRFVVAGFDNKGSPKESLDALKAAIDQGFRYVVQGNGSGVAAAISDAVTRHNTRHPEQAVLYINYAAMDPALTNDLCSFWHFRVDADTTMKTRALALFMASQSALKSVYLLNQNYAHGQQFSRYFREALTQERPDIQIVGDELHTAFVGQDFGPYVRRIAESGAQAVVTGNWGADLRGLVKAMQKQGVTLPLYAYYPMLKGVPELLASGDGRLPVYQVANNHTNQAGDIAPLATAFRRRYGEDLVVYAAFDGTAMLLQAMSQAKTTDAAQVAVRLSGMVFPGFSGPVQMRADDHQLQQGLYVSRWQKVDERYPRDAEETGYTFAPVRYMSASEISGPTSCRMQRP</sequence>
<dbReference type="Gene3D" id="3.40.50.2300">
    <property type="match status" value="2"/>
</dbReference>
<dbReference type="Pfam" id="PF13458">
    <property type="entry name" value="Peripla_BP_6"/>
    <property type="match status" value="1"/>
</dbReference>
<dbReference type="Proteomes" id="UP000545507">
    <property type="component" value="Unassembled WGS sequence"/>
</dbReference>
<evidence type="ECO:0000259" key="4">
    <source>
        <dbReference type="Pfam" id="PF13458"/>
    </source>
</evidence>
<dbReference type="AlphaFoldDB" id="A0A7Y8KXS9"/>
<gene>
    <name evidence="5" type="ORF">F3K02_10125</name>
</gene>
<feature type="signal peptide" evidence="3">
    <location>
        <begin position="1"/>
        <end position="34"/>
    </location>
</feature>
<dbReference type="SUPFAM" id="SSF53822">
    <property type="entry name" value="Periplasmic binding protein-like I"/>
    <property type="match status" value="1"/>
</dbReference>
<dbReference type="InterPro" id="IPR051010">
    <property type="entry name" value="BCAA_transport"/>
</dbReference>
<feature type="domain" description="Leucine-binding protein" evidence="4">
    <location>
        <begin position="42"/>
        <end position="386"/>
    </location>
</feature>
<dbReference type="PANTHER" id="PTHR30483:SF6">
    <property type="entry name" value="PERIPLASMIC BINDING PROTEIN OF ABC TRANSPORTER FOR NATURAL AMINO ACIDS"/>
    <property type="match status" value="1"/>
</dbReference>
<protein>
    <submittedName>
        <fullName evidence="5">Branched-chain amino acid ABC transporter substrate-binding protein</fullName>
    </submittedName>
</protein>
<reference evidence="5 6" key="1">
    <citation type="submission" date="2019-09" db="EMBL/GenBank/DDBJ databases">
        <title>Hydrogenophaga aromatica sp. nov., isolated from a para-xylene-degrading enrichment culture.</title>
        <authorList>
            <person name="Tancsics A."/>
            <person name="Banerjee S."/>
        </authorList>
    </citation>
    <scope>NUCLEOTIDE SEQUENCE [LARGE SCALE GENOMIC DNA]</scope>
    <source>
        <strain evidence="5 6">D2P1</strain>
    </source>
</reference>
<accession>A0A7Y8KXS9</accession>
<feature type="chain" id="PRO_5031170312" evidence="3">
    <location>
        <begin position="35"/>
        <end position="425"/>
    </location>
</feature>
<comment type="caution">
    <text evidence="5">The sequence shown here is derived from an EMBL/GenBank/DDBJ whole genome shotgun (WGS) entry which is preliminary data.</text>
</comment>
<keyword evidence="6" id="KW-1185">Reference proteome</keyword>
<comment type="similarity">
    <text evidence="1">Belongs to the leucine-binding protein family.</text>
</comment>
<evidence type="ECO:0000313" key="6">
    <source>
        <dbReference type="Proteomes" id="UP000545507"/>
    </source>
</evidence>
<dbReference type="EMBL" id="VYGV01000007">
    <property type="protein sequence ID" value="NWF45601.1"/>
    <property type="molecule type" value="Genomic_DNA"/>
</dbReference>